<evidence type="ECO:0000313" key="2">
    <source>
        <dbReference type="EMBL" id="SMF43414.1"/>
    </source>
</evidence>
<dbReference type="Proteomes" id="UP000192936">
    <property type="component" value="Unassembled WGS sequence"/>
</dbReference>
<dbReference type="GO" id="GO:0016757">
    <property type="term" value="F:glycosyltransferase activity"/>
    <property type="evidence" value="ECO:0007669"/>
    <property type="project" value="TreeGrafter"/>
</dbReference>
<dbReference type="AlphaFoldDB" id="A0A1X7F047"/>
<dbReference type="GO" id="GO:0009103">
    <property type="term" value="P:lipopolysaccharide biosynthetic process"/>
    <property type="evidence" value="ECO:0007669"/>
    <property type="project" value="TreeGrafter"/>
</dbReference>
<dbReference type="SUPFAM" id="SSF53756">
    <property type="entry name" value="UDP-Glycosyltransferase/glycogen phosphorylase"/>
    <property type="match status" value="1"/>
</dbReference>
<evidence type="ECO:0000313" key="3">
    <source>
        <dbReference type="Proteomes" id="UP000192936"/>
    </source>
</evidence>
<organism evidence="2 3">
    <name type="scientific">Azospirillum oryzae</name>
    <dbReference type="NCBI Taxonomy" id="286727"/>
    <lineage>
        <taxon>Bacteria</taxon>
        <taxon>Pseudomonadati</taxon>
        <taxon>Pseudomonadota</taxon>
        <taxon>Alphaproteobacteria</taxon>
        <taxon>Rhodospirillales</taxon>
        <taxon>Azospirillaceae</taxon>
        <taxon>Azospirillum</taxon>
    </lineage>
</organism>
<dbReference type="EMBL" id="FXAK01000004">
    <property type="protein sequence ID" value="SMF43414.1"/>
    <property type="molecule type" value="Genomic_DNA"/>
</dbReference>
<dbReference type="PANTHER" id="PTHR46401:SF2">
    <property type="entry name" value="GLYCOSYLTRANSFERASE WBBK-RELATED"/>
    <property type="match status" value="1"/>
</dbReference>
<proteinExistence type="predicted"/>
<protein>
    <submittedName>
        <fullName evidence="2">Glycosyl transferases group 1</fullName>
    </submittedName>
</protein>
<dbReference type="Pfam" id="PF13692">
    <property type="entry name" value="Glyco_trans_1_4"/>
    <property type="match status" value="1"/>
</dbReference>
<evidence type="ECO:0000256" key="1">
    <source>
        <dbReference type="ARBA" id="ARBA00022679"/>
    </source>
</evidence>
<keyword evidence="1 2" id="KW-0808">Transferase</keyword>
<dbReference type="Gene3D" id="3.40.50.2000">
    <property type="entry name" value="Glycogen Phosphorylase B"/>
    <property type="match status" value="2"/>
</dbReference>
<dbReference type="CDD" id="cd03801">
    <property type="entry name" value="GT4_PimA-like"/>
    <property type="match status" value="1"/>
</dbReference>
<dbReference type="RefSeq" id="WP_167393244.1">
    <property type="nucleotide sequence ID" value="NZ_FXAK01000004.1"/>
</dbReference>
<sequence>MKLLIIDSRVSKASDAYSETEGMGGIASSLIYLSDCLAAEGHEVLLAIAGEPGRRRSGVRVADCTKVTAAELDGIEAVIVSNNADNATAVKRFLPSVPVFLWVHIQHDVWFHDLKCLAHYLDTDHARSADGIVFVSEWQKRVFLEKFKGTIPAERCHVIRNACNPFVLRPRDDEAALFEAKRAALEVAYVSAPTRGLETLLKLWPAVRAECPAATLAVYSGQSIYGVAPADDPIHRLLSGITMEGVDYRGPLSHARLTERLLDTAVVAYPTAFEETSGIAPIEALAAGCSLVCTDRGALPESTAGFATMVPYGEEGGVFERAFTDALTAKIRQWRDGDGTDLRASLRHQRQAITANYRWENRALEWKSLIALYRTGR</sequence>
<dbReference type="STRING" id="286727.SAMN02982917_2216"/>
<reference evidence="2 3" key="1">
    <citation type="submission" date="2017-04" db="EMBL/GenBank/DDBJ databases">
        <authorList>
            <person name="Afonso C.L."/>
            <person name="Miller P.J."/>
            <person name="Scott M.A."/>
            <person name="Spackman E."/>
            <person name="Goraichik I."/>
            <person name="Dimitrov K.M."/>
            <person name="Suarez D.L."/>
            <person name="Swayne D.E."/>
        </authorList>
    </citation>
    <scope>NUCLEOTIDE SEQUENCE [LARGE SCALE GENOMIC DNA]</scope>
    <source>
        <strain evidence="2 3">A2P</strain>
    </source>
</reference>
<gene>
    <name evidence="2" type="ORF">SAMN02982917_2216</name>
</gene>
<dbReference type="PANTHER" id="PTHR46401">
    <property type="entry name" value="GLYCOSYLTRANSFERASE WBBK-RELATED"/>
    <property type="match status" value="1"/>
</dbReference>
<accession>A0A1X7F047</accession>
<name>A0A1X7F047_9PROT</name>